<accession>A0A150G2W9</accession>
<evidence type="ECO:0000256" key="4">
    <source>
        <dbReference type="ARBA" id="ARBA00023125"/>
    </source>
</evidence>
<protein>
    <recommendedName>
        <fullName evidence="7">C3H1-type domain-containing protein</fullName>
    </recommendedName>
</protein>
<feature type="region of interest" description="Disordered" evidence="6">
    <location>
        <begin position="704"/>
        <end position="723"/>
    </location>
</feature>
<evidence type="ECO:0000256" key="3">
    <source>
        <dbReference type="ARBA" id="ARBA00022833"/>
    </source>
</evidence>
<keyword evidence="1 5" id="KW-0479">Metal-binding</keyword>
<dbReference type="Pfam" id="PF25512">
    <property type="entry name" value="zf-CCCH_AtC3H23"/>
    <property type="match status" value="1"/>
</dbReference>
<dbReference type="EMBL" id="LSYV01000072">
    <property type="protein sequence ID" value="KXZ44188.1"/>
    <property type="molecule type" value="Genomic_DNA"/>
</dbReference>
<keyword evidence="4" id="KW-0238">DNA-binding</keyword>
<feature type="domain" description="C3H1-type" evidence="7">
    <location>
        <begin position="95"/>
        <end position="123"/>
    </location>
</feature>
<gene>
    <name evidence="8" type="ORF">GPECTOR_71g549</name>
</gene>
<dbReference type="InterPro" id="IPR045234">
    <property type="entry name" value="Unkempt-like"/>
</dbReference>
<dbReference type="SMART" id="SM00356">
    <property type="entry name" value="ZnF_C3H1"/>
    <property type="match status" value="2"/>
</dbReference>
<feature type="region of interest" description="Disordered" evidence="6">
    <location>
        <begin position="524"/>
        <end position="572"/>
    </location>
</feature>
<feature type="compositionally biased region" description="Low complexity" evidence="6">
    <location>
        <begin position="527"/>
        <end position="537"/>
    </location>
</feature>
<feature type="compositionally biased region" description="Polar residues" evidence="6">
    <location>
        <begin position="665"/>
        <end position="678"/>
    </location>
</feature>
<evidence type="ECO:0000256" key="2">
    <source>
        <dbReference type="ARBA" id="ARBA00022771"/>
    </source>
</evidence>
<evidence type="ECO:0000256" key="6">
    <source>
        <dbReference type="SAM" id="MobiDB-lite"/>
    </source>
</evidence>
<dbReference type="Gene3D" id="4.10.1000.10">
    <property type="entry name" value="Zinc finger, CCCH-type"/>
    <property type="match status" value="1"/>
</dbReference>
<evidence type="ECO:0000256" key="1">
    <source>
        <dbReference type="ARBA" id="ARBA00022723"/>
    </source>
</evidence>
<dbReference type="OrthoDB" id="410307at2759"/>
<reference evidence="9" key="1">
    <citation type="journal article" date="2016" name="Nat. Commun.">
        <title>The Gonium pectorale genome demonstrates co-option of cell cycle regulation during the evolution of multicellularity.</title>
        <authorList>
            <person name="Hanschen E.R."/>
            <person name="Marriage T.N."/>
            <person name="Ferris P.J."/>
            <person name="Hamaji T."/>
            <person name="Toyoda A."/>
            <person name="Fujiyama A."/>
            <person name="Neme R."/>
            <person name="Noguchi H."/>
            <person name="Minakuchi Y."/>
            <person name="Suzuki M."/>
            <person name="Kawai-Toyooka H."/>
            <person name="Smith D.R."/>
            <person name="Sparks H."/>
            <person name="Anderson J."/>
            <person name="Bakaric R."/>
            <person name="Luria V."/>
            <person name="Karger A."/>
            <person name="Kirschner M.W."/>
            <person name="Durand P.M."/>
            <person name="Michod R.E."/>
            <person name="Nozaki H."/>
            <person name="Olson B.J."/>
        </authorList>
    </citation>
    <scope>NUCLEOTIDE SEQUENCE [LARGE SCALE GENOMIC DNA]</scope>
    <source>
        <strain evidence="9">NIES-2863</strain>
    </source>
</reference>
<dbReference type="PROSITE" id="PS50103">
    <property type="entry name" value="ZF_C3H1"/>
    <property type="match status" value="1"/>
</dbReference>
<keyword evidence="9" id="KW-1185">Reference proteome</keyword>
<sequence length="769" mass="78002">MLGLAPGQPVPGAAGGTKLCHLLADEALLRRLSGSASSGPEDCVSLLRSLNLPDSFWTDEFKVVPCAKTYSHKWTLCPCAHIGETARRRCPRAINYKAVLCPLVKAKKTCPLGDSCSYAHNVFEHWLHPSRYKTRLCSFGRNCNRSICFFAHSAEELRCVPVTDEEKGDESGYLLQLLMAQESGLLPPSALQPPAVSPLMPGLMPDLNSAFQQALSCPLPPSNRPSVNGLPDATPLISGRPSVNGLPDLMSPGLGDHSAAVLAARASMSGIPDAPSAMMIPSRHSLSGLPDPSGLLAGRTSLNGLQDVGLGAMGGHAMMRGRPSLNGINDPANMLLSMSAQHSMQRALSSELSGTMHAAAMQRALSSDLGSAPFHAAAAASAMQRAMSSDLGAAQLNAAAAAANAAFNSVNGVAAAHAAAMERAMSRELAGGIASPLQSAAAAALERAYSGREGTIPGVAGVGLPGPNGSGGAMAMSLERVLTNSRSMNSSVSRDLSLGHTASINSVESDSLIQMRSGLGGMGHFGGSAASAGPASMGPGGNRPMGHMGYEPGHDPHAPPRLSDPGGGNFQALPMALQSPQQPRPQHAGAAAEAAGLLGTDLAGLESLLPLVNNALASGALALPGGGGSGAAAAAAARAVRRSNSGTSGRVVSPPLHDAGGYGSPTHSGTLTPMSPNSAGGGADPGVGPDAATLNQQHQLRLQTSANSPPPAPDGMAQEAMGRSAEGCGAIDQAYLHGLVARLQDQGVNKEQLVSSLSQLLAQLMSVGN</sequence>
<name>A0A150G2W9_GONPE</name>
<dbReference type="PANTHER" id="PTHR14493">
    <property type="entry name" value="UNKEMPT FAMILY MEMBER"/>
    <property type="match status" value="1"/>
</dbReference>
<feature type="region of interest" description="Disordered" evidence="6">
    <location>
        <begin position="641"/>
        <end position="692"/>
    </location>
</feature>
<dbReference type="Proteomes" id="UP000075714">
    <property type="component" value="Unassembled WGS sequence"/>
</dbReference>
<dbReference type="SUPFAM" id="SSF90229">
    <property type="entry name" value="CCCH zinc finger"/>
    <property type="match status" value="1"/>
</dbReference>
<organism evidence="8 9">
    <name type="scientific">Gonium pectorale</name>
    <name type="common">Green alga</name>
    <dbReference type="NCBI Taxonomy" id="33097"/>
    <lineage>
        <taxon>Eukaryota</taxon>
        <taxon>Viridiplantae</taxon>
        <taxon>Chlorophyta</taxon>
        <taxon>core chlorophytes</taxon>
        <taxon>Chlorophyceae</taxon>
        <taxon>CS clade</taxon>
        <taxon>Chlamydomonadales</taxon>
        <taxon>Volvocaceae</taxon>
        <taxon>Gonium</taxon>
    </lineage>
</organism>
<comment type="caution">
    <text evidence="8">The sequence shown here is derived from an EMBL/GenBank/DDBJ whole genome shotgun (WGS) entry which is preliminary data.</text>
</comment>
<evidence type="ECO:0000259" key="7">
    <source>
        <dbReference type="PROSITE" id="PS50103"/>
    </source>
</evidence>
<dbReference type="InterPro" id="IPR036855">
    <property type="entry name" value="Znf_CCCH_sf"/>
</dbReference>
<dbReference type="InterPro" id="IPR000571">
    <property type="entry name" value="Znf_CCCH"/>
</dbReference>
<keyword evidence="2 5" id="KW-0863">Zinc-finger</keyword>
<evidence type="ECO:0000256" key="5">
    <source>
        <dbReference type="PROSITE-ProRule" id="PRU00723"/>
    </source>
</evidence>
<dbReference type="AlphaFoldDB" id="A0A150G2W9"/>
<proteinExistence type="predicted"/>
<evidence type="ECO:0000313" key="8">
    <source>
        <dbReference type="EMBL" id="KXZ44188.1"/>
    </source>
</evidence>
<dbReference type="InterPro" id="IPR057444">
    <property type="entry name" value="Znf-CCCH_AtC3H23-like"/>
</dbReference>
<dbReference type="GO" id="GO:0003677">
    <property type="term" value="F:DNA binding"/>
    <property type="evidence" value="ECO:0007669"/>
    <property type="project" value="UniProtKB-KW"/>
</dbReference>
<feature type="zinc finger region" description="C3H1-type" evidence="5">
    <location>
        <begin position="95"/>
        <end position="123"/>
    </location>
</feature>
<evidence type="ECO:0000313" key="9">
    <source>
        <dbReference type="Proteomes" id="UP000075714"/>
    </source>
</evidence>
<dbReference type="GO" id="GO:0008270">
    <property type="term" value="F:zinc ion binding"/>
    <property type="evidence" value="ECO:0007669"/>
    <property type="project" value="UniProtKB-KW"/>
</dbReference>
<dbReference type="PANTHER" id="PTHR14493:SF50">
    <property type="entry name" value="RING FINGER PROTEIN UNKEMPT"/>
    <property type="match status" value="1"/>
</dbReference>
<keyword evidence="3 5" id="KW-0862">Zinc</keyword>